<feature type="transmembrane region" description="Helical" evidence="2">
    <location>
        <begin position="497"/>
        <end position="518"/>
    </location>
</feature>
<dbReference type="InterPro" id="IPR010090">
    <property type="entry name" value="Phage_tape_meas"/>
</dbReference>
<gene>
    <name evidence="4" type="ORF">NCTC11544_01466</name>
</gene>
<keyword evidence="1" id="KW-1188">Viral release from host cell</keyword>
<proteinExistence type="predicted"/>
<dbReference type="PANTHER" id="PTHR37813">
    <property type="entry name" value="FELS-2 PROPHAGE PROTEIN"/>
    <property type="match status" value="1"/>
</dbReference>
<keyword evidence="2" id="KW-0812">Transmembrane</keyword>
<evidence type="ECO:0000313" key="4">
    <source>
        <dbReference type="EMBL" id="SUI53436.1"/>
    </source>
</evidence>
<evidence type="ECO:0000313" key="5">
    <source>
        <dbReference type="Proteomes" id="UP000255529"/>
    </source>
</evidence>
<dbReference type="AlphaFoldDB" id="A0A379Z0T2"/>
<organism evidence="4 5">
    <name type="scientific">Serratia quinivorans</name>
    <dbReference type="NCBI Taxonomy" id="137545"/>
    <lineage>
        <taxon>Bacteria</taxon>
        <taxon>Pseudomonadati</taxon>
        <taxon>Pseudomonadota</taxon>
        <taxon>Gammaproteobacteria</taxon>
        <taxon>Enterobacterales</taxon>
        <taxon>Yersiniaceae</taxon>
        <taxon>Serratia</taxon>
    </lineage>
</organism>
<feature type="domain" description="Phage tail tape measure protein" evidence="3">
    <location>
        <begin position="254"/>
        <end position="353"/>
    </location>
</feature>
<evidence type="ECO:0000259" key="3">
    <source>
        <dbReference type="Pfam" id="PF10145"/>
    </source>
</evidence>
<dbReference type="EMBL" id="UGYN01000002">
    <property type="protein sequence ID" value="SUI53436.1"/>
    <property type="molecule type" value="Genomic_DNA"/>
</dbReference>
<sequence>MSNSGQELESQNEIIKGLEAIEKQTSALMKQLRQPLGNKSLYNMLGNDIRRAEKNLKILHQQENGIDSFRKNNQELVKTNKLLTASRKKYSVLETLAKGSAPGQHSQQMNSEVALVAETISALEKKHGLLKTIDRNQRDSLTRQGINLKSLSNEQRQLRDKKINANAAIVSMKNQRQVMTGQRFSTAHAANQNRRENLSKINNASAAGFTIAKTAAIGGARLLAPGVNFEKQLSQLQAQLKLDKSDPQLAALSQQARSMGQSGTSPDKTIQAQTALAKKGLGANEIMGASPAALRLSNATDSGVNETVEAMTAVQNAFNLPADQFDRIADVLALASSQYGMTVQSVGAALKSKAVSGTDLFTAAQRIAPAGTEKLQANQVGGAAQHLVTVKGDNLDGDIQKLFASWDSLRINLFSGQSAALRELTQTAAQWLVQLNSWVTSNPALASTLLQVAGGLTLLLGGLSGVSLVATQVLQGFTIINGAILKAGQAMIWLGRMAMANPLLAIVGLIAIAAFAVIENWDKLAPFFSNLWESISAGCKAMEKYITDTIDSWIKKFMSLTDWLPDWMSFGSKNSATGHTENQDDDDGFSFAGKFDSGGSIPAGQFGLVGENGPELIGGPVQVTSRRRTAAMSAALLSLSAPVMAASPAPVSPATQIQIPSVTINITASAGQSEQDIGREVARQFELLTRRQAADARSRMS</sequence>
<feature type="transmembrane region" description="Helical" evidence="2">
    <location>
        <begin position="458"/>
        <end position="485"/>
    </location>
</feature>
<dbReference type="Proteomes" id="UP000255529">
    <property type="component" value="Unassembled WGS sequence"/>
</dbReference>
<dbReference type="PANTHER" id="PTHR37813:SF1">
    <property type="entry name" value="FELS-2 PROPHAGE PROTEIN"/>
    <property type="match status" value="1"/>
</dbReference>
<evidence type="ECO:0000256" key="1">
    <source>
        <dbReference type="ARBA" id="ARBA00022612"/>
    </source>
</evidence>
<protein>
    <submittedName>
        <fullName evidence="4">Phage tail tape measure protein, TP901 family, core region</fullName>
    </submittedName>
</protein>
<keyword evidence="2" id="KW-1133">Transmembrane helix</keyword>
<dbReference type="NCBIfam" id="TIGR01760">
    <property type="entry name" value="tape_meas_TP901"/>
    <property type="match status" value="2"/>
</dbReference>
<dbReference type="RefSeq" id="WP_115183258.1">
    <property type="nucleotide sequence ID" value="NZ_CAMKUF010000004.1"/>
</dbReference>
<dbReference type="Pfam" id="PF10145">
    <property type="entry name" value="PhageMin_Tail"/>
    <property type="match status" value="1"/>
</dbReference>
<name>A0A379Z0T2_9GAMM</name>
<keyword evidence="2" id="KW-0472">Membrane</keyword>
<evidence type="ECO:0000256" key="2">
    <source>
        <dbReference type="SAM" id="Phobius"/>
    </source>
</evidence>
<reference evidence="4 5" key="1">
    <citation type="submission" date="2018-06" db="EMBL/GenBank/DDBJ databases">
        <authorList>
            <consortium name="Pathogen Informatics"/>
            <person name="Doyle S."/>
        </authorList>
    </citation>
    <scope>NUCLEOTIDE SEQUENCE [LARGE SCALE GENOMIC DNA]</scope>
    <source>
        <strain evidence="4 5">NCTC11544</strain>
    </source>
</reference>
<accession>A0A379Z0T2</accession>